<keyword evidence="4" id="KW-1185">Reference proteome</keyword>
<feature type="compositionally biased region" description="Basic and acidic residues" evidence="1">
    <location>
        <begin position="208"/>
        <end position="223"/>
    </location>
</feature>
<evidence type="ECO:0000313" key="3">
    <source>
        <dbReference type="EMBL" id="CAM00841.1"/>
    </source>
</evidence>
<evidence type="ECO:0000256" key="1">
    <source>
        <dbReference type="SAM" id="MobiDB-lite"/>
    </source>
</evidence>
<sequence>MRTALDRPRWQTAAAFAVSAWTLLWIGGQFTGHAPTALGVLDWLAALLGLDGSAWTGRLGTVWAQAGSWLAMVGGLLWAATSERGQATALVGWVAVMLAAEGIGYRPAVLTAITAMVGLVSALWLVALTGGRFVDRHSKLLPGDVLGAGVTAASLTVVVPLFAPLAVLSRIASPYLTRAPRLLPPESGVGGRGGWSVVPGATAPVEPGRARHDGPPLGRRSED</sequence>
<feature type="transmembrane region" description="Helical" evidence="2">
    <location>
        <begin position="112"/>
        <end position="134"/>
    </location>
</feature>
<keyword evidence="2" id="KW-0472">Membrane</keyword>
<evidence type="ECO:0000313" key="4">
    <source>
        <dbReference type="Proteomes" id="UP000006728"/>
    </source>
</evidence>
<accession>A4F9W6</accession>
<dbReference type="AlphaFoldDB" id="A4F9W6"/>
<feature type="region of interest" description="Disordered" evidence="1">
    <location>
        <begin position="189"/>
        <end position="223"/>
    </location>
</feature>
<dbReference type="STRING" id="405948.SACE_1519"/>
<dbReference type="KEGG" id="sen:SACE_1519"/>
<dbReference type="eggNOG" id="ENOG5033VZM">
    <property type="taxonomic scope" value="Bacteria"/>
</dbReference>
<dbReference type="Proteomes" id="UP000006728">
    <property type="component" value="Chromosome"/>
</dbReference>
<keyword evidence="2" id="KW-1133">Transmembrane helix</keyword>
<feature type="transmembrane region" description="Helical" evidence="2">
    <location>
        <begin position="146"/>
        <end position="168"/>
    </location>
</feature>
<protein>
    <submittedName>
        <fullName evidence="3">Uncharacterized protein</fullName>
    </submittedName>
</protein>
<evidence type="ECO:0000256" key="2">
    <source>
        <dbReference type="SAM" id="Phobius"/>
    </source>
</evidence>
<gene>
    <name evidence="3" type="ordered locus">SACE_1519</name>
</gene>
<dbReference type="EMBL" id="AM420293">
    <property type="protein sequence ID" value="CAM00841.1"/>
    <property type="molecule type" value="Genomic_DNA"/>
</dbReference>
<name>A4F9W6_SACEN</name>
<proteinExistence type="predicted"/>
<feature type="transmembrane region" description="Helical" evidence="2">
    <location>
        <begin position="12"/>
        <end position="28"/>
    </location>
</feature>
<feature type="transmembrane region" description="Helical" evidence="2">
    <location>
        <begin position="62"/>
        <end position="81"/>
    </location>
</feature>
<reference evidence="3 4" key="1">
    <citation type="journal article" date="2007" name="Nat. Biotechnol.">
        <title>Complete genome sequence of the erythromycin-producing bacterium Saccharopolyspora erythraea NRRL23338.</title>
        <authorList>
            <person name="Oliynyk M."/>
            <person name="Samborskyy M."/>
            <person name="Lester J.B."/>
            <person name="Mironenko T."/>
            <person name="Scott N."/>
            <person name="Dickens S."/>
            <person name="Haydock S.F."/>
            <person name="Leadlay P.F."/>
        </authorList>
    </citation>
    <scope>NUCLEOTIDE SEQUENCE [LARGE SCALE GENOMIC DNA]</scope>
    <source>
        <strain evidence="4">ATCC 11635 / DSM 40517 / JCM 4748 / NBRC 13426 / NCIMB 8594 / NRRL 2338</strain>
    </source>
</reference>
<organism evidence="3 4">
    <name type="scientific">Saccharopolyspora erythraea (strain ATCC 11635 / DSM 40517 / JCM 4748 / NBRC 13426 / NCIMB 8594 / NRRL 2338)</name>
    <dbReference type="NCBI Taxonomy" id="405948"/>
    <lineage>
        <taxon>Bacteria</taxon>
        <taxon>Bacillati</taxon>
        <taxon>Actinomycetota</taxon>
        <taxon>Actinomycetes</taxon>
        <taxon>Pseudonocardiales</taxon>
        <taxon>Pseudonocardiaceae</taxon>
        <taxon>Saccharopolyspora</taxon>
    </lineage>
</organism>
<keyword evidence="2" id="KW-0812">Transmembrane</keyword>
<dbReference type="HOGENOM" id="CLU_090250_0_0_11"/>